<dbReference type="Pfam" id="PF02481">
    <property type="entry name" value="DNA_processg_A"/>
    <property type="match status" value="1"/>
</dbReference>
<organism evidence="4 5">
    <name type="scientific">Candidatus Daviesbacteria bacterium GW2011_GWA1_42_6</name>
    <dbReference type="NCBI Taxonomy" id="1618420"/>
    <lineage>
        <taxon>Bacteria</taxon>
        <taxon>Candidatus Daviesiibacteriota</taxon>
    </lineage>
</organism>
<dbReference type="SUPFAM" id="SSF47781">
    <property type="entry name" value="RuvA domain 2-like"/>
    <property type="match status" value="1"/>
</dbReference>
<feature type="domain" description="DprA winged helix" evidence="3">
    <location>
        <begin position="301"/>
        <end position="357"/>
    </location>
</feature>
<feature type="domain" description="Smf/DprA SLOG" evidence="2">
    <location>
        <begin position="78"/>
        <end position="288"/>
    </location>
</feature>
<dbReference type="InterPro" id="IPR003488">
    <property type="entry name" value="DprA"/>
</dbReference>
<proteinExistence type="inferred from homology"/>
<reference evidence="4 5" key="1">
    <citation type="journal article" date="2015" name="Nature">
        <title>rRNA introns, odd ribosomes, and small enigmatic genomes across a large radiation of phyla.</title>
        <authorList>
            <person name="Brown C.T."/>
            <person name="Hug L.A."/>
            <person name="Thomas B.C."/>
            <person name="Sharon I."/>
            <person name="Castelle C.J."/>
            <person name="Singh A."/>
            <person name="Wilkins M.J."/>
            <person name="Williams K.H."/>
            <person name="Banfield J.F."/>
        </authorList>
    </citation>
    <scope>NUCLEOTIDE SEQUENCE [LARGE SCALE GENOMIC DNA]</scope>
</reference>
<protein>
    <submittedName>
        <fullName evidence="4">Protecting protein DprA protein</fullName>
    </submittedName>
</protein>
<dbReference type="InterPro" id="IPR036390">
    <property type="entry name" value="WH_DNA-bd_sf"/>
</dbReference>
<evidence type="ECO:0000256" key="1">
    <source>
        <dbReference type="ARBA" id="ARBA00006525"/>
    </source>
</evidence>
<dbReference type="SUPFAM" id="SSF46785">
    <property type="entry name" value="Winged helix' DNA-binding domain"/>
    <property type="match status" value="1"/>
</dbReference>
<dbReference type="SUPFAM" id="SSF102405">
    <property type="entry name" value="MCP/YpsA-like"/>
    <property type="match status" value="1"/>
</dbReference>
<dbReference type="NCBIfam" id="TIGR00732">
    <property type="entry name" value="dprA"/>
    <property type="match status" value="1"/>
</dbReference>
<sequence>MIKNIAYLLALHSVNGLGPVRLKALLDYFSDPKLVWEAEAKEIIKIGIPQNVVSLLVETRKKLEPEKYLESIKKSSIKFITIFDENYPKLLKQIYDPPTVLYYKGEILPGDERAIAVVGTRKVTGYGKLVTEKFATELAGMGMTVVSGLARGVDTQAHQAAIAAGGRTIAVLGGGLNCIFPPENTRLAASITEGYGAVVSEFPPDHPSLPGNFPSRNRIISGLSLGVLVTEAAESSGSLITARTALEQGRDVFAVPGPITSEFSKGPAFLIKQGAKLVTSAEEILEELGIERVKGAELRVQSEVKLTEVERKVLECLVNEEKHIDEICRELGLSASEVSASLVKMEITGLVKNLGGGNYIKIC</sequence>
<dbReference type="InterPro" id="IPR010994">
    <property type="entry name" value="RuvA_2-like"/>
</dbReference>
<evidence type="ECO:0000259" key="2">
    <source>
        <dbReference type="Pfam" id="PF02481"/>
    </source>
</evidence>
<dbReference type="GO" id="GO:0009294">
    <property type="term" value="P:DNA-mediated transformation"/>
    <property type="evidence" value="ECO:0007669"/>
    <property type="project" value="InterPro"/>
</dbReference>
<dbReference type="PATRIC" id="fig|1618420.3.peg.246"/>
<dbReference type="PANTHER" id="PTHR43022:SF1">
    <property type="entry name" value="PROTEIN SMF"/>
    <property type="match status" value="1"/>
</dbReference>
<dbReference type="Proteomes" id="UP000034135">
    <property type="component" value="Unassembled WGS sequence"/>
</dbReference>
<dbReference type="InterPro" id="IPR041614">
    <property type="entry name" value="DprA_WH"/>
</dbReference>
<dbReference type="PANTHER" id="PTHR43022">
    <property type="entry name" value="PROTEIN SMF"/>
    <property type="match status" value="1"/>
</dbReference>
<evidence type="ECO:0000259" key="3">
    <source>
        <dbReference type="Pfam" id="PF17782"/>
    </source>
</evidence>
<dbReference type="EMBL" id="LCEB01000019">
    <property type="protein sequence ID" value="KKS64730.1"/>
    <property type="molecule type" value="Genomic_DNA"/>
</dbReference>
<gene>
    <name evidence="4" type="ORF">UV33_C0019G0005</name>
</gene>
<comment type="similarity">
    <text evidence="1">Belongs to the DprA/Smf family.</text>
</comment>
<accession>A0A0G1AUF0</accession>
<name>A0A0G1AUF0_9BACT</name>
<dbReference type="InterPro" id="IPR057666">
    <property type="entry name" value="DrpA_SLOG"/>
</dbReference>
<dbReference type="Pfam" id="PF17782">
    <property type="entry name" value="WHD_DprA"/>
    <property type="match status" value="1"/>
</dbReference>
<comment type="caution">
    <text evidence="4">The sequence shown here is derived from an EMBL/GenBank/DDBJ whole genome shotgun (WGS) entry which is preliminary data.</text>
</comment>
<dbReference type="Gene3D" id="3.40.50.450">
    <property type="match status" value="1"/>
</dbReference>
<evidence type="ECO:0000313" key="5">
    <source>
        <dbReference type="Proteomes" id="UP000034135"/>
    </source>
</evidence>
<evidence type="ECO:0000313" key="4">
    <source>
        <dbReference type="EMBL" id="KKS64730.1"/>
    </source>
</evidence>
<dbReference type="AlphaFoldDB" id="A0A0G1AUF0"/>